<keyword evidence="4 8" id="KW-1003">Cell membrane</keyword>
<evidence type="ECO:0000256" key="2">
    <source>
        <dbReference type="ARBA" id="ARBA00010100"/>
    </source>
</evidence>
<evidence type="ECO:0000256" key="5">
    <source>
        <dbReference type="ARBA" id="ARBA00022692"/>
    </source>
</evidence>
<comment type="function">
    <text evidence="8">Uptake of L-lactate across the membrane. Can also transport D-lactate and glycolate.</text>
</comment>
<dbReference type="GO" id="GO:0005886">
    <property type="term" value="C:plasma membrane"/>
    <property type="evidence" value="ECO:0007669"/>
    <property type="project" value="UniProtKB-SubCell"/>
</dbReference>
<evidence type="ECO:0000256" key="3">
    <source>
        <dbReference type="ARBA" id="ARBA00022448"/>
    </source>
</evidence>
<gene>
    <name evidence="10" type="primary">lldP</name>
    <name evidence="10" type="ORF">KTA_10870</name>
</gene>
<keyword evidence="7 8" id="KW-0472">Membrane</keyword>
<feature type="transmembrane region" description="Helical" evidence="8">
    <location>
        <begin position="528"/>
        <end position="549"/>
    </location>
</feature>
<feature type="transmembrane region" description="Helical" evidence="8">
    <location>
        <begin position="39"/>
        <end position="57"/>
    </location>
</feature>
<feature type="transmembrane region" description="Helical" evidence="8">
    <location>
        <begin position="156"/>
        <end position="179"/>
    </location>
</feature>
<dbReference type="NCBIfam" id="TIGR00795">
    <property type="entry name" value="lctP"/>
    <property type="match status" value="1"/>
</dbReference>
<feature type="transmembrane region" description="Helical" evidence="8">
    <location>
        <begin position="314"/>
        <end position="333"/>
    </location>
</feature>
<feature type="transmembrane region" description="Helical" evidence="8">
    <location>
        <begin position="408"/>
        <end position="426"/>
    </location>
</feature>
<name>A0A455SZ97_9CHLR</name>
<sequence length="555" mass="59683">MFHQLLTPVANNLFLSFLVGIIPIAVVLILLGVVRLSAWLSALVGLIVGLLIAVFVWQMPFQLAASSTINGMTFALWPVMWIVWNAMWLYNVAVRSGKFELFRRWMVHNVPADRRILLLIIGFSFGALMEGISGFGTPVAICSALLIGLGFEPLDAIVMTLIFNTTPVAFGALGVPITTLHGVTNLPTLALSAMVGRQLPIFSLLLPFYALVVYAGVRSLRTCWPAALVAGLSFALTQFAVSNFIGPELPDVLASLVSLLCVILFVQVWKPRDTAEYMAAFANASSGPRGGNSEEGAAATSQPAGERPTLGQTLLAWLPWLLVSVVVIIWTFAGVAKIGQVNVAWPNLHNAIYLTLYKKPYAAIYSFQPLGTGTAILLAMLLTAAVMIAAGARPIILWQALIDTWRQLRYAILTVMFIVGLAYLFNYSGMSYTIGLAISSLGVVFPFFSVFLGWIACFLSGSDTSSNALFGNLQVVAAQQLKLSPILMAATNSSGAVMSKMISPQNLTTGASTIGLTGKEGLVVRRTFWHSIILACLLGAIVMAQQYLVPGIIPH</sequence>
<evidence type="ECO:0000256" key="7">
    <source>
        <dbReference type="ARBA" id="ARBA00023136"/>
    </source>
</evidence>
<dbReference type="PANTHER" id="PTHR30003">
    <property type="entry name" value="L-LACTATE PERMEASE"/>
    <property type="match status" value="1"/>
</dbReference>
<evidence type="ECO:0000256" key="9">
    <source>
        <dbReference type="SAM" id="MobiDB-lite"/>
    </source>
</evidence>
<evidence type="ECO:0000256" key="1">
    <source>
        <dbReference type="ARBA" id="ARBA00004651"/>
    </source>
</evidence>
<comment type="subcellular location">
    <subcellularLocation>
        <location evidence="1 8">Cell membrane</location>
        <topology evidence="1 8">Multi-pass membrane protein</topology>
    </subcellularLocation>
</comment>
<evidence type="ECO:0000256" key="6">
    <source>
        <dbReference type="ARBA" id="ARBA00022989"/>
    </source>
</evidence>
<feature type="region of interest" description="Disordered" evidence="9">
    <location>
        <begin position="285"/>
        <end position="305"/>
    </location>
</feature>
<keyword evidence="3 8" id="KW-0813">Transport</keyword>
<feature type="transmembrane region" description="Helical" evidence="8">
    <location>
        <begin position="224"/>
        <end position="246"/>
    </location>
</feature>
<feature type="transmembrane region" description="Helical" evidence="8">
    <location>
        <begin position="116"/>
        <end position="149"/>
    </location>
</feature>
<feature type="transmembrane region" description="Helical" evidence="8">
    <location>
        <begin position="252"/>
        <end position="269"/>
    </location>
</feature>
<proteinExistence type="inferred from homology"/>
<dbReference type="EMBL" id="AP019377">
    <property type="protein sequence ID" value="BBH92888.1"/>
    <property type="molecule type" value="Genomic_DNA"/>
</dbReference>
<evidence type="ECO:0000256" key="8">
    <source>
        <dbReference type="RuleBase" id="RU365092"/>
    </source>
</evidence>
<feature type="transmembrane region" description="Helical" evidence="8">
    <location>
        <begin position="199"/>
        <end position="217"/>
    </location>
</feature>
<keyword evidence="5 8" id="KW-0812">Transmembrane</keyword>
<organism evidence="10">
    <name type="scientific">Thermogemmatispora argillosa</name>
    <dbReference type="NCBI Taxonomy" id="2045280"/>
    <lineage>
        <taxon>Bacteria</taxon>
        <taxon>Bacillati</taxon>
        <taxon>Chloroflexota</taxon>
        <taxon>Ktedonobacteria</taxon>
        <taxon>Thermogemmatisporales</taxon>
        <taxon>Thermogemmatisporaceae</taxon>
        <taxon>Thermogemmatispora</taxon>
    </lineage>
</organism>
<feature type="transmembrane region" description="Helical" evidence="8">
    <location>
        <begin position="69"/>
        <end position="90"/>
    </location>
</feature>
<reference evidence="10" key="1">
    <citation type="submission" date="2018-12" db="EMBL/GenBank/DDBJ databases">
        <title>Novel natural products biosynthetic potential of the class Ktedonobacteria.</title>
        <authorList>
            <person name="Zheng Y."/>
            <person name="Saitou A."/>
            <person name="Wang C.M."/>
            <person name="Toyoda A."/>
            <person name="Minakuchi Y."/>
            <person name="Sekiguchi Y."/>
            <person name="Ueda K."/>
            <person name="Takano H."/>
            <person name="Sakai Y."/>
            <person name="Yokota A."/>
            <person name="Yabe S."/>
        </authorList>
    </citation>
    <scope>NUCLEOTIDE SEQUENCE</scope>
    <source>
        <strain evidence="10">A3-2</strain>
    </source>
</reference>
<dbReference type="PANTHER" id="PTHR30003:SF0">
    <property type="entry name" value="GLYCOLATE PERMEASE GLCA-RELATED"/>
    <property type="match status" value="1"/>
</dbReference>
<dbReference type="InterPro" id="IPR003804">
    <property type="entry name" value="Lactate_perm"/>
</dbReference>
<feature type="transmembrane region" description="Helical" evidence="8">
    <location>
        <begin position="375"/>
        <end position="396"/>
    </location>
</feature>
<comment type="similarity">
    <text evidence="2 8">Belongs to the lactate permease family.</text>
</comment>
<dbReference type="AlphaFoldDB" id="A0A455SZ97"/>
<accession>A0A455SZ97</accession>
<protein>
    <recommendedName>
        <fullName evidence="8">L-lactate permease</fullName>
    </recommendedName>
</protein>
<evidence type="ECO:0000256" key="4">
    <source>
        <dbReference type="ARBA" id="ARBA00022475"/>
    </source>
</evidence>
<dbReference type="Pfam" id="PF02652">
    <property type="entry name" value="Lactate_perm"/>
    <property type="match status" value="1"/>
</dbReference>
<dbReference type="GO" id="GO:0015295">
    <property type="term" value="F:solute:proton symporter activity"/>
    <property type="evidence" value="ECO:0007669"/>
    <property type="project" value="TreeGrafter"/>
</dbReference>
<evidence type="ECO:0000313" key="10">
    <source>
        <dbReference type="EMBL" id="BBH92888.1"/>
    </source>
</evidence>
<feature type="transmembrane region" description="Helical" evidence="8">
    <location>
        <begin position="12"/>
        <end position="33"/>
    </location>
</feature>
<keyword evidence="6 8" id="KW-1133">Transmembrane helix</keyword>
<feature type="transmembrane region" description="Helical" evidence="8">
    <location>
        <begin position="432"/>
        <end position="459"/>
    </location>
</feature>
<dbReference type="GO" id="GO:0015129">
    <property type="term" value="F:lactate transmembrane transporter activity"/>
    <property type="evidence" value="ECO:0007669"/>
    <property type="project" value="UniProtKB-UniRule"/>
</dbReference>